<dbReference type="PROSITE" id="PS51257">
    <property type="entry name" value="PROKAR_LIPOPROTEIN"/>
    <property type="match status" value="1"/>
</dbReference>
<reference evidence="1 2" key="1">
    <citation type="submission" date="2020-04" db="EMBL/GenBank/DDBJ databases">
        <title>Acinetobacter Taxon 24.</title>
        <authorList>
            <person name="Nemec A."/>
            <person name="Radolfova-Krizova L."/>
            <person name="Higgins P.G."/>
            <person name="Spanelova P."/>
        </authorList>
    </citation>
    <scope>NUCLEOTIDE SEQUENCE [LARGE SCALE GENOMIC DNA]</scope>
    <source>
        <strain evidence="1 2">ANC 5084</strain>
    </source>
</reference>
<accession>A0ABX1UR45</accession>
<name>A0ABX1UR45_9GAMM</name>
<gene>
    <name evidence="1" type="ORF">HLH15_04180</name>
</gene>
<organism evidence="1 2">
    <name type="scientific">Acinetobacter terrestris</name>
    <dbReference type="NCBI Taxonomy" id="2529843"/>
    <lineage>
        <taxon>Bacteria</taxon>
        <taxon>Pseudomonadati</taxon>
        <taxon>Pseudomonadota</taxon>
        <taxon>Gammaproteobacteria</taxon>
        <taxon>Moraxellales</taxon>
        <taxon>Moraxellaceae</taxon>
        <taxon>Acinetobacter</taxon>
        <taxon>Acinetobacter Taxon 24</taxon>
    </lineage>
</organism>
<comment type="caution">
    <text evidence="1">The sequence shown here is derived from an EMBL/GenBank/DDBJ whole genome shotgun (WGS) entry which is preliminary data.</text>
</comment>
<evidence type="ECO:0000313" key="2">
    <source>
        <dbReference type="Proteomes" id="UP000555322"/>
    </source>
</evidence>
<protein>
    <recommendedName>
        <fullName evidence="3">Lipoprotein</fullName>
    </recommendedName>
</protein>
<sequence length="277" mass="31129">MNIKFTLISITTCFVITGCTALDKAILGMPLARTITPESVKKYNSPQELINSERLNGDSAAVGRLYKPNLNQVILPYKYFQSLCISQNGKFSTILTENSPYIGSYECLKSSNQWAVNIQETSRNADGIYLSSNVLDNLSLSVHKSIKQDNEARKLKFVQIQKTREIEAQQQYQQYLLKNAPKVNDIGATVCKDTSVNEYTGMIVLGRPQYREIQNARVIANLESMGNGNQNIKLNIKGWLNHNGGISSGPGVVYNQTPLESGRVIWDNKKDWYKCNY</sequence>
<dbReference type="RefSeq" id="WP_171535854.1">
    <property type="nucleotide sequence ID" value="NZ_JABERJ010000007.1"/>
</dbReference>
<keyword evidence="2" id="KW-1185">Reference proteome</keyword>
<dbReference type="Proteomes" id="UP000555322">
    <property type="component" value="Unassembled WGS sequence"/>
</dbReference>
<evidence type="ECO:0008006" key="3">
    <source>
        <dbReference type="Google" id="ProtNLM"/>
    </source>
</evidence>
<proteinExistence type="predicted"/>
<dbReference type="EMBL" id="JABERJ010000007">
    <property type="protein sequence ID" value="NNH25692.1"/>
    <property type="molecule type" value="Genomic_DNA"/>
</dbReference>
<evidence type="ECO:0000313" key="1">
    <source>
        <dbReference type="EMBL" id="NNH25692.1"/>
    </source>
</evidence>